<dbReference type="PROSITE" id="PS50861">
    <property type="entry name" value="AA_TRNA_LIGASE_II_GLYAB"/>
    <property type="match status" value="1"/>
</dbReference>
<keyword evidence="7" id="KW-0067">ATP-binding</keyword>
<keyword evidence="9" id="KW-0030">Aminoacyl-tRNA synthetase</keyword>
<dbReference type="InterPro" id="IPR006194">
    <property type="entry name" value="Gly-tRNA-synth_heterodimer"/>
</dbReference>
<evidence type="ECO:0000259" key="11">
    <source>
        <dbReference type="SMART" id="SM00836"/>
    </source>
</evidence>
<evidence type="ECO:0000256" key="9">
    <source>
        <dbReference type="ARBA" id="ARBA00023146"/>
    </source>
</evidence>
<dbReference type="EMBL" id="CP159485">
    <property type="protein sequence ID" value="XCI29817.1"/>
    <property type="molecule type" value="Genomic_DNA"/>
</dbReference>
<dbReference type="GO" id="GO:0005829">
    <property type="term" value="C:cytosol"/>
    <property type="evidence" value="ECO:0007669"/>
    <property type="project" value="TreeGrafter"/>
</dbReference>
<evidence type="ECO:0000256" key="6">
    <source>
        <dbReference type="ARBA" id="ARBA00022741"/>
    </source>
</evidence>
<gene>
    <name evidence="12" type="primary">glyS</name>
    <name evidence="12" type="ORF">PRVXH_001161</name>
</gene>
<dbReference type="GO" id="GO:0004820">
    <property type="term" value="F:glycine-tRNA ligase activity"/>
    <property type="evidence" value="ECO:0007669"/>
    <property type="project" value="UniProtKB-EC"/>
</dbReference>
<keyword evidence="5 12" id="KW-0436">Ligase</keyword>
<dbReference type="NCBIfam" id="TIGR00211">
    <property type="entry name" value="glyS"/>
    <property type="match status" value="1"/>
</dbReference>
<protein>
    <recommendedName>
        <fullName evidence="3">glycine--tRNA ligase</fullName>
        <ecNumber evidence="3">6.1.1.14</ecNumber>
    </recommendedName>
</protein>
<evidence type="ECO:0000256" key="2">
    <source>
        <dbReference type="ARBA" id="ARBA00008226"/>
    </source>
</evidence>
<evidence type="ECO:0000256" key="4">
    <source>
        <dbReference type="ARBA" id="ARBA00022490"/>
    </source>
</evidence>
<reference evidence="12" key="2">
    <citation type="submission" date="2024-06" db="EMBL/GenBank/DDBJ databases">
        <authorList>
            <person name="Petrova K.O."/>
            <person name="Toshchakov S.V."/>
            <person name="Boltjanskaja Y.V."/>
            <person name="Kevbrin V.V."/>
        </authorList>
    </citation>
    <scope>NUCLEOTIDE SEQUENCE</scope>
    <source>
        <strain evidence="12">Z-710</strain>
    </source>
</reference>
<dbReference type="SUPFAM" id="SSF109604">
    <property type="entry name" value="HD-domain/PDEase-like"/>
    <property type="match status" value="1"/>
</dbReference>
<comment type="similarity">
    <text evidence="2">Belongs to the class-II aminoacyl-tRNA synthetase family.</text>
</comment>
<keyword evidence="6" id="KW-0547">Nucleotide-binding</keyword>
<comment type="catalytic activity">
    <reaction evidence="10">
        <text>tRNA(Gly) + glycine + ATP = glycyl-tRNA(Gly) + AMP + diphosphate</text>
        <dbReference type="Rhea" id="RHEA:16013"/>
        <dbReference type="Rhea" id="RHEA-COMP:9664"/>
        <dbReference type="Rhea" id="RHEA-COMP:9683"/>
        <dbReference type="ChEBI" id="CHEBI:30616"/>
        <dbReference type="ChEBI" id="CHEBI:33019"/>
        <dbReference type="ChEBI" id="CHEBI:57305"/>
        <dbReference type="ChEBI" id="CHEBI:78442"/>
        <dbReference type="ChEBI" id="CHEBI:78522"/>
        <dbReference type="ChEBI" id="CHEBI:456215"/>
        <dbReference type="EC" id="6.1.1.14"/>
    </reaction>
</comment>
<dbReference type="PANTHER" id="PTHR30075:SF2">
    <property type="entry name" value="GLYCINE--TRNA LIGASE, CHLOROPLASTIC_MITOCHONDRIAL 2"/>
    <property type="match status" value="1"/>
</dbReference>
<dbReference type="GO" id="GO:0006426">
    <property type="term" value="P:glycyl-tRNA aminoacylation"/>
    <property type="evidence" value="ECO:0007669"/>
    <property type="project" value="InterPro"/>
</dbReference>
<evidence type="ECO:0000256" key="1">
    <source>
        <dbReference type="ARBA" id="ARBA00004496"/>
    </source>
</evidence>
<evidence type="ECO:0000256" key="7">
    <source>
        <dbReference type="ARBA" id="ARBA00022840"/>
    </source>
</evidence>
<dbReference type="Pfam" id="PF02092">
    <property type="entry name" value="tRNA_synt_2f"/>
    <property type="match status" value="1"/>
</dbReference>
<organism evidence="12">
    <name type="scientific">Proteinivorax hydrogeniformans</name>
    <dbReference type="NCBI Taxonomy" id="1826727"/>
    <lineage>
        <taxon>Bacteria</taxon>
        <taxon>Bacillati</taxon>
        <taxon>Bacillota</taxon>
        <taxon>Clostridia</taxon>
        <taxon>Eubacteriales</taxon>
        <taxon>Proteinivoracaceae</taxon>
        <taxon>Proteinivorax</taxon>
    </lineage>
</organism>
<dbReference type="EC" id="6.1.1.14" evidence="3"/>
<dbReference type="GO" id="GO:0005524">
    <property type="term" value="F:ATP binding"/>
    <property type="evidence" value="ECO:0007669"/>
    <property type="project" value="UniProtKB-KW"/>
</dbReference>
<accession>A0AAU8HWS2</accession>
<evidence type="ECO:0000256" key="8">
    <source>
        <dbReference type="ARBA" id="ARBA00022917"/>
    </source>
</evidence>
<dbReference type="Gene3D" id="1.10.730.10">
    <property type="entry name" value="Isoleucyl-tRNA Synthetase, Domain 1"/>
    <property type="match status" value="1"/>
</dbReference>
<keyword evidence="4" id="KW-0963">Cytoplasm</keyword>
<evidence type="ECO:0000256" key="10">
    <source>
        <dbReference type="ARBA" id="ARBA00047937"/>
    </source>
</evidence>
<dbReference type="GO" id="GO:0004814">
    <property type="term" value="F:arginine-tRNA ligase activity"/>
    <property type="evidence" value="ECO:0007669"/>
    <property type="project" value="InterPro"/>
</dbReference>
<dbReference type="RefSeq" id="WP_353894364.1">
    <property type="nucleotide sequence ID" value="NZ_CP159485.1"/>
</dbReference>
<dbReference type="GO" id="GO:0006420">
    <property type="term" value="P:arginyl-tRNA aminoacylation"/>
    <property type="evidence" value="ECO:0007669"/>
    <property type="project" value="InterPro"/>
</dbReference>
<evidence type="ECO:0000256" key="3">
    <source>
        <dbReference type="ARBA" id="ARBA00012829"/>
    </source>
</evidence>
<dbReference type="SUPFAM" id="SSF47323">
    <property type="entry name" value="Anticodon-binding domain of a subclass of class I aminoacyl-tRNA synthetases"/>
    <property type="match status" value="1"/>
</dbReference>
<dbReference type="InterPro" id="IPR009080">
    <property type="entry name" value="tRNAsynth_Ia_anticodon-bd"/>
</dbReference>
<evidence type="ECO:0000313" key="12">
    <source>
        <dbReference type="EMBL" id="XCI29817.1"/>
    </source>
</evidence>
<comment type="subcellular location">
    <subcellularLocation>
        <location evidence="1">Cytoplasm</location>
    </subcellularLocation>
</comment>
<dbReference type="InterPro" id="IPR008909">
    <property type="entry name" value="DALR_anticod-bd"/>
</dbReference>
<reference evidence="12" key="1">
    <citation type="journal article" date="2018" name="Antonie Van Leeuwenhoek">
        <title>Proteinivorax hydrogeniformans sp. nov., an anaerobic, haloalkaliphilic bacterium fermenting proteinaceous compounds with high hydrogen production.</title>
        <authorList>
            <person name="Boltyanskaya Y."/>
            <person name="Detkova E."/>
            <person name="Pimenov N."/>
            <person name="Kevbrin V."/>
        </authorList>
    </citation>
    <scope>NUCLEOTIDE SEQUENCE</scope>
    <source>
        <strain evidence="12">Z-710</strain>
    </source>
</reference>
<feature type="domain" description="DALR anticodon binding" evidence="11">
    <location>
        <begin position="563"/>
        <end position="657"/>
    </location>
</feature>
<dbReference type="AlphaFoldDB" id="A0AAU8HWS2"/>
<proteinExistence type="inferred from homology"/>
<dbReference type="PANTHER" id="PTHR30075">
    <property type="entry name" value="GLYCYL-TRNA SYNTHETASE"/>
    <property type="match status" value="1"/>
</dbReference>
<name>A0AAU8HWS2_9FIRM</name>
<dbReference type="Pfam" id="PF05746">
    <property type="entry name" value="DALR_1"/>
    <property type="match status" value="1"/>
</dbReference>
<dbReference type="InterPro" id="IPR015944">
    <property type="entry name" value="Gly-tRNA-synth_bsu"/>
</dbReference>
<keyword evidence="8" id="KW-0648">Protein biosynthesis</keyword>
<sequence>MSDFIFELSYDPIPYESKDIVYKSFKESMEKLLKEHRIEYETCEVLLDSQHLVLLIKGISSAQYQKNEIIRGPQKSLATTRCGKKNSLYKKFVKQKQGNEGAITVKTEKNKQYFYVEKKLKCEKTEKVMPKIFKLLIEKVIVICKFPIIINNVYALYDEVRVEIGYNEGIESSSTLVNEPINSRQYIEKIKGLIENDSKMDRFNKHMAKAIGEGLTPYSNTCLERSLFFVDEIKVHVGTFKEQFLELPAEIVAESLRANHNVVLLKEDGKLTNTYAIIFEQEGASKQSASTTTDEVNAKIEKAYKLFKEDIEIDFAKNTEDLKNLVFIEDLGTMYDKVQRVKHISLTIVDLLEIGEPIATYTAKGAELCKNDLLSKMVSVYPNLHGTIGKNYSLIWGEEQEVSQGIQEYICPQKRGDDLPQTMVGSVLSIADKMDTIVGCFSAGYPPDGSDPFRIKNKTDAVIKIIYQCHMNISLKRMVNLSIALYESFHILKQKDKQALLLRIMTYFNRRFKLLLSNKGFDDGVIESILSTKNTNLTLNYKKADYLQSKLNSEDMELAKRLYSRINNILLNNKIEKIELEFLKDEAEKKLYENLSYCKTQYYDNIEKGELNQAFNQLLDLQQSIEKMFDQTYILTEDTAVKQNRLALLGAVKELFLDFCDFSKLG</sequence>
<dbReference type="SMART" id="SM00836">
    <property type="entry name" value="DALR_1"/>
    <property type="match status" value="1"/>
</dbReference>
<evidence type="ECO:0000256" key="5">
    <source>
        <dbReference type="ARBA" id="ARBA00022598"/>
    </source>
</evidence>